<dbReference type="InterPro" id="IPR044068">
    <property type="entry name" value="CB"/>
</dbReference>
<proteinExistence type="inferred from homology"/>
<dbReference type="SUPFAM" id="SSF56349">
    <property type="entry name" value="DNA breaking-rejoining enzymes"/>
    <property type="match status" value="1"/>
</dbReference>
<dbReference type="InterPro" id="IPR013762">
    <property type="entry name" value="Integrase-like_cat_sf"/>
</dbReference>
<dbReference type="GO" id="GO:0015074">
    <property type="term" value="P:DNA integration"/>
    <property type="evidence" value="ECO:0007669"/>
    <property type="project" value="UniProtKB-KW"/>
</dbReference>
<evidence type="ECO:0000256" key="2">
    <source>
        <dbReference type="ARBA" id="ARBA00022908"/>
    </source>
</evidence>
<evidence type="ECO:0000259" key="6">
    <source>
        <dbReference type="PROSITE" id="PS51898"/>
    </source>
</evidence>
<dbReference type="InterPro" id="IPR050808">
    <property type="entry name" value="Phage_Integrase"/>
</dbReference>
<dbReference type="InterPro" id="IPR025166">
    <property type="entry name" value="Integrase_DNA_bind_dom"/>
</dbReference>
<dbReference type="PANTHER" id="PTHR30629">
    <property type="entry name" value="PROPHAGE INTEGRASE"/>
    <property type="match status" value="1"/>
</dbReference>
<dbReference type="Proteomes" id="UP000509513">
    <property type="component" value="Chromosome"/>
</dbReference>
<dbReference type="InterPro" id="IPR010998">
    <property type="entry name" value="Integrase_recombinase_N"/>
</dbReference>
<dbReference type="Pfam" id="PF22022">
    <property type="entry name" value="Phage_int_M"/>
    <property type="match status" value="1"/>
</dbReference>
<keyword evidence="3 5" id="KW-0238">DNA-binding</keyword>
<evidence type="ECO:0000259" key="7">
    <source>
        <dbReference type="PROSITE" id="PS51900"/>
    </source>
</evidence>
<name>A0A7L5JN31_9BACT</name>
<dbReference type="Pfam" id="PF13356">
    <property type="entry name" value="Arm-DNA-bind_3"/>
    <property type="match status" value="1"/>
</dbReference>
<dbReference type="GO" id="GO:0006310">
    <property type="term" value="P:DNA recombination"/>
    <property type="evidence" value="ECO:0007669"/>
    <property type="project" value="UniProtKB-KW"/>
</dbReference>
<dbReference type="PANTHER" id="PTHR30629:SF2">
    <property type="entry name" value="PROPHAGE INTEGRASE INTS-RELATED"/>
    <property type="match status" value="1"/>
</dbReference>
<protein>
    <submittedName>
        <fullName evidence="8">Site-specific tyrosine recombinase, phage integrase family (INT_P4_C, DUF4102 domains)</fullName>
    </submittedName>
</protein>
<organism evidence="8 9">
    <name type="scientific">Aliarcobacter cibarius</name>
    <dbReference type="NCBI Taxonomy" id="255507"/>
    <lineage>
        <taxon>Bacteria</taxon>
        <taxon>Pseudomonadati</taxon>
        <taxon>Campylobacterota</taxon>
        <taxon>Epsilonproteobacteria</taxon>
        <taxon>Campylobacterales</taxon>
        <taxon>Arcobacteraceae</taxon>
        <taxon>Aliarcobacter</taxon>
    </lineage>
</organism>
<dbReference type="KEGG" id="acib:ACBT_0562"/>
<evidence type="ECO:0000313" key="9">
    <source>
        <dbReference type="Proteomes" id="UP000509513"/>
    </source>
</evidence>
<dbReference type="InterPro" id="IPR053876">
    <property type="entry name" value="Phage_int_M"/>
</dbReference>
<keyword evidence="4" id="KW-0233">DNA recombination</keyword>
<feature type="domain" description="Tyr recombinase" evidence="6">
    <location>
        <begin position="206"/>
        <end position="396"/>
    </location>
</feature>
<evidence type="ECO:0000256" key="5">
    <source>
        <dbReference type="PROSITE-ProRule" id="PRU01248"/>
    </source>
</evidence>
<dbReference type="Gene3D" id="1.10.150.130">
    <property type="match status" value="1"/>
</dbReference>
<accession>A0A7L5JN31</accession>
<dbReference type="RefSeq" id="WP_024775580.1">
    <property type="nucleotide sequence ID" value="NZ_CP054051.1"/>
</dbReference>
<dbReference type="Gene3D" id="1.10.443.10">
    <property type="entry name" value="Intergrase catalytic core"/>
    <property type="match status" value="1"/>
</dbReference>
<dbReference type="AlphaFoldDB" id="A0A7L5JN31"/>
<comment type="similarity">
    <text evidence="1">Belongs to the 'phage' integrase family.</text>
</comment>
<dbReference type="Gene3D" id="3.30.160.390">
    <property type="entry name" value="Integrase, DNA-binding domain"/>
    <property type="match status" value="1"/>
</dbReference>
<evidence type="ECO:0000256" key="4">
    <source>
        <dbReference type="ARBA" id="ARBA00023172"/>
    </source>
</evidence>
<dbReference type="PROSITE" id="PS51898">
    <property type="entry name" value="TYR_RECOMBINASE"/>
    <property type="match status" value="1"/>
</dbReference>
<reference evidence="8 9" key="1">
    <citation type="submission" date="2020-05" db="EMBL/GenBank/DDBJ databases">
        <title>Complete genome sequencing of Campylobacter and Arcobacter type strains.</title>
        <authorList>
            <person name="Miller W.G."/>
            <person name="Yee E."/>
        </authorList>
    </citation>
    <scope>NUCLEOTIDE SEQUENCE [LARGE SCALE GENOMIC DNA]</scope>
    <source>
        <strain evidence="8 9">LMG 21996</strain>
    </source>
</reference>
<dbReference type="InterPro" id="IPR011010">
    <property type="entry name" value="DNA_brk_join_enz"/>
</dbReference>
<evidence type="ECO:0000256" key="3">
    <source>
        <dbReference type="ARBA" id="ARBA00023125"/>
    </source>
</evidence>
<sequence>MKRTVKKLTELEIKKAEIKDKDYNLSDGDGLYFVVRRNGSKFFRLDFRYGGKRLSMSLGTYPKVSLKEAREKKDESKKLLNENINPISEKRIKKSSEYLTLGIVINEWLELRAKSSSEATITQNRRMLNNFTNWLGNVAIKDVKRIDIINILEKIQNKGVIETAHRLLSLMNKIYMFAVTKGYIEHNIIADIDKKSVLVPSNKNIHHPAITSPNEIKELLKDINSMEEKYKCDISVIFIFKIIPYVFVRSENIRLMRWKELDLEKGVWEIPQERMKTNVDFVCPLPKQAIELIKQIEPYSRHRSEFVFPSRQRKDIGVSGATLSANLNKLGYQDRHTFHGFRSMFSTIAYEYYKEHGFHSDIIESCLAHKEKNRVKAAYNRESKYKYFEEKKELMQWWADWLDKIQSKL</sequence>
<feature type="domain" description="Core-binding (CB)" evidence="7">
    <location>
        <begin position="99"/>
        <end position="179"/>
    </location>
</feature>
<evidence type="ECO:0000313" key="8">
    <source>
        <dbReference type="EMBL" id="QKJ26516.1"/>
    </source>
</evidence>
<dbReference type="EMBL" id="CP054051">
    <property type="protein sequence ID" value="QKJ26516.1"/>
    <property type="molecule type" value="Genomic_DNA"/>
</dbReference>
<gene>
    <name evidence="8" type="ORF">ACBT_0562</name>
</gene>
<dbReference type="CDD" id="cd00801">
    <property type="entry name" value="INT_P4_C"/>
    <property type="match status" value="1"/>
</dbReference>
<dbReference type="PROSITE" id="PS51900">
    <property type="entry name" value="CB"/>
    <property type="match status" value="1"/>
</dbReference>
<keyword evidence="2" id="KW-0229">DNA integration</keyword>
<dbReference type="InterPro" id="IPR002104">
    <property type="entry name" value="Integrase_catalytic"/>
</dbReference>
<dbReference type="InterPro" id="IPR038488">
    <property type="entry name" value="Integrase_DNA-bd_sf"/>
</dbReference>
<evidence type="ECO:0000256" key="1">
    <source>
        <dbReference type="ARBA" id="ARBA00008857"/>
    </source>
</evidence>
<dbReference type="Pfam" id="PF00589">
    <property type="entry name" value="Phage_integrase"/>
    <property type="match status" value="1"/>
</dbReference>
<dbReference type="GO" id="GO:0003677">
    <property type="term" value="F:DNA binding"/>
    <property type="evidence" value="ECO:0007669"/>
    <property type="project" value="UniProtKB-UniRule"/>
</dbReference>